<dbReference type="EMBL" id="JAVHNQ010000004">
    <property type="protein sequence ID" value="KAK6349697.1"/>
    <property type="molecule type" value="Genomic_DNA"/>
</dbReference>
<evidence type="ECO:0000313" key="3">
    <source>
        <dbReference type="Proteomes" id="UP001375240"/>
    </source>
</evidence>
<reference evidence="2 3" key="1">
    <citation type="submission" date="2019-10" db="EMBL/GenBank/DDBJ databases">
        <authorList>
            <person name="Palmer J.M."/>
        </authorList>
    </citation>
    <scope>NUCLEOTIDE SEQUENCE [LARGE SCALE GENOMIC DNA]</scope>
    <source>
        <strain evidence="2 3">TWF696</strain>
    </source>
</reference>
<protein>
    <submittedName>
        <fullName evidence="2">Uncharacterized protein</fullName>
    </submittedName>
</protein>
<feature type="compositionally biased region" description="Low complexity" evidence="1">
    <location>
        <begin position="75"/>
        <end position="99"/>
    </location>
</feature>
<feature type="compositionally biased region" description="Polar residues" evidence="1">
    <location>
        <begin position="261"/>
        <end position="285"/>
    </location>
</feature>
<feature type="region of interest" description="Disordered" evidence="1">
    <location>
        <begin position="173"/>
        <end position="192"/>
    </location>
</feature>
<feature type="compositionally biased region" description="Basic and acidic residues" evidence="1">
    <location>
        <begin position="173"/>
        <end position="188"/>
    </location>
</feature>
<name>A0AAV9UW86_9PEZI</name>
<feature type="region of interest" description="Disordered" evidence="1">
    <location>
        <begin position="1"/>
        <end position="167"/>
    </location>
</feature>
<evidence type="ECO:0000313" key="2">
    <source>
        <dbReference type="EMBL" id="KAK6349697.1"/>
    </source>
</evidence>
<accession>A0AAV9UW86</accession>
<feature type="compositionally biased region" description="Acidic residues" evidence="1">
    <location>
        <begin position="100"/>
        <end position="109"/>
    </location>
</feature>
<keyword evidence="3" id="KW-1185">Reference proteome</keyword>
<proteinExistence type="predicted"/>
<dbReference type="AlphaFoldDB" id="A0AAV9UW86"/>
<feature type="region of interest" description="Disordered" evidence="1">
    <location>
        <begin position="221"/>
        <end position="305"/>
    </location>
</feature>
<feature type="compositionally biased region" description="Low complexity" evidence="1">
    <location>
        <begin position="46"/>
        <end position="63"/>
    </location>
</feature>
<feature type="compositionally biased region" description="Basic and acidic residues" evidence="1">
    <location>
        <begin position="286"/>
        <end position="297"/>
    </location>
</feature>
<feature type="compositionally biased region" description="Basic and acidic residues" evidence="1">
    <location>
        <begin position="151"/>
        <end position="167"/>
    </location>
</feature>
<comment type="caution">
    <text evidence="2">The sequence shown here is derived from an EMBL/GenBank/DDBJ whole genome shotgun (WGS) entry which is preliminary data.</text>
</comment>
<organism evidence="2 3">
    <name type="scientific">Orbilia brochopaga</name>
    <dbReference type="NCBI Taxonomy" id="3140254"/>
    <lineage>
        <taxon>Eukaryota</taxon>
        <taxon>Fungi</taxon>
        <taxon>Dikarya</taxon>
        <taxon>Ascomycota</taxon>
        <taxon>Pezizomycotina</taxon>
        <taxon>Orbiliomycetes</taxon>
        <taxon>Orbiliales</taxon>
        <taxon>Orbiliaceae</taxon>
        <taxon>Orbilia</taxon>
    </lineage>
</organism>
<feature type="compositionally biased region" description="Acidic residues" evidence="1">
    <location>
        <begin position="130"/>
        <end position="145"/>
    </location>
</feature>
<dbReference type="Proteomes" id="UP001375240">
    <property type="component" value="Unassembled WGS sequence"/>
</dbReference>
<feature type="compositionally biased region" description="Basic and acidic residues" evidence="1">
    <location>
        <begin position="22"/>
        <end position="45"/>
    </location>
</feature>
<evidence type="ECO:0000256" key="1">
    <source>
        <dbReference type="SAM" id="MobiDB-lite"/>
    </source>
</evidence>
<sequence>MVLHKNKWDRKASKLHEKKLAHKDAKAAAEEKEKTLARAAAREGSRTSNAASATSSAAPVEASKWPVPSGGAQGETVTPANATATAEASVAREATSQSESESDGAGEDEGPSRYSRRKKIASNAWRYDEPEPEPGQEPEEVEPEPDYVSLTRDKIQSIEEKEQTREEIIDIWDRESGVRRGQSHDLDLGPKGNVVKVHRDEFKDVTEKIAKQATADRFRQRFASRKRSARATGENTSTIVDGDDEDELDALIGNMDIKGKSTGQSTEAPQSSRRTTSPEITNLSTSEKRSGTQHLDDEWLDDMLG</sequence>
<gene>
    <name evidence="2" type="ORF">TWF696_005976</name>
</gene>